<dbReference type="InterPro" id="IPR011545">
    <property type="entry name" value="DEAD/DEAH_box_helicase_dom"/>
</dbReference>
<evidence type="ECO:0000313" key="11">
    <source>
        <dbReference type="Proteomes" id="UP000529946"/>
    </source>
</evidence>
<dbReference type="InterPro" id="IPR044742">
    <property type="entry name" value="DEAD/DEAH_RhlB"/>
</dbReference>
<dbReference type="EC" id="3.6.4.13" evidence="10"/>
<dbReference type="EMBL" id="JACIDM010000002">
    <property type="protein sequence ID" value="MBB4083132.1"/>
    <property type="molecule type" value="Genomic_DNA"/>
</dbReference>
<dbReference type="Proteomes" id="UP000529946">
    <property type="component" value="Unassembled WGS sequence"/>
</dbReference>
<dbReference type="Pfam" id="PF00270">
    <property type="entry name" value="DEAD"/>
    <property type="match status" value="1"/>
</dbReference>
<feature type="domain" description="Helicase C-terminal" evidence="9">
    <location>
        <begin position="232"/>
        <end position="377"/>
    </location>
</feature>
<dbReference type="GO" id="GO:0005524">
    <property type="term" value="F:ATP binding"/>
    <property type="evidence" value="ECO:0007669"/>
    <property type="project" value="UniProtKB-KW"/>
</dbReference>
<evidence type="ECO:0000259" key="9">
    <source>
        <dbReference type="PROSITE" id="PS51194"/>
    </source>
</evidence>
<evidence type="ECO:0000256" key="1">
    <source>
        <dbReference type="ARBA" id="ARBA00022741"/>
    </source>
</evidence>
<evidence type="ECO:0000256" key="7">
    <source>
        <dbReference type="SAM" id="MobiDB-lite"/>
    </source>
</evidence>
<dbReference type="AlphaFoldDB" id="A0A7W6NQE5"/>
<dbReference type="Gene3D" id="3.30.70.330">
    <property type="match status" value="1"/>
</dbReference>
<feature type="compositionally biased region" description="Basic and acidic residues" evidence="7">
    <location>
        <begin position="636"/>
        <end position="659"/>
    </location>
</feature>
<dbReference type="PROSITE" id="PS00039">
    <property type="entry name" value="DEAD_ATP_HELICASE"/>
    <property type="match status" value="1"/>
</dbReference>
<keyword evidence="4 6" id="KW-0067">ATP-binding</keyword>
<proteinExistence type="inferred from homology"/>
<feature type="compositionally biased region" description="Low complexity" evidence="7">
    <location>
        <begin position="677"/>
        <end position="690"/>
    </location>
</feature>
<reference evidence="10 11" key="1">
    <citation type="submission" date="2020-08" db="EMBL/GenBank/DDBJ databases">
        <title>Genomic Encyclopedia of Type Strains, Phase IV (KMG-IV): sequencing the most valuable type-strain genomes for metagenomic binning, comparative biology and taxonomic classification.</title>
        <authorList>
            <person name="Goeker M."/>
        </authorList>
    </citation>
    <scope>NUCLEOTIDE SEQUENCE [LARGE SCALE GENOMIC DNA]</scope>
    <source>
        <strain evidence="10 11">DSM 23960</strain>
    </source>
</reference>
<evidence type="ECO:0000256" key="5">
    <source>
        <dbReference type="ARBA" id="ARBA00038437"/>
    </source>
</evidence>
<keyword evidence="3 6" id="KW-0347">Helicase</keyword>
<comment type="caution">
    <text evidence="10">The sequence shown here is derived from an EMBL/GenBank/DDBJ whole genome shotgun (WGS) entry which is preliminary data.</text>
</comment>
<dbReference type="SUPFAM" id="SSF52540">
    <property type="entry name" value="P-loop containing nucleoside triphosphate hydrolases"/>
    <property type="match status" value="1"/>
</dbReference>
<dbReference type="Gene3D" id="3.40.50.300">
    <property type="entry name" value="P-loop containing nucleotide triphosphate hydrolases"/>
    <property type="match status" value="2"/>
</dbReference>
<evidence type="ECO:0000256" key="3">
    <source>
        <dbReference type="ARBA" id="ARBA00022806"/>
    </source>
</evidence>
<dbReference type="PROSITE" id="PS51192">
    <property type="entry name" value="HELICASE_ATP_BIND_1"/>
    <property type="match status" value="1"/>
</dbReference>
<feature type="compositionally biased region" description="Basic and acidic residues" evidence="7">
    <location>
        <begin position="545"/>
        <end position="620"/>
    </location>
</feature>
<dbReference type="CDD" id="cd12252">
    <property type="entry name" value="RRM_DbpA"/>
    <property type="match status" value="1"/>
</dbReference>
<dbReference type="InterPro" id="IPR000629">
    <property type="entry name" value="RNA-helicase_DEAD-box_CS"/>
</dbReference>
<dbReference type="GO" id="GO:0005829">
    <property type="term" value="C:cytosol"/>
    <property type="evidence" value="ECO:0007669"/>
    <property type="project" value="TreeGrafter"/>
</dbReference>
<evidence type="ECO:0000256" key="6">
    <source>
        <dbReference type="RuleBase" id="RU000492"/>
    </source>
</evidence>
<evidence type="ECO:0000259" key="8">
    <source>
        <dbReference type="PROSITE" id="PS51192"/>
    </source>
</evidence>
<comment type="similarity">
    <text evidence="5 6">Belongs to the DEAD box helicase family.</text>
</comment>
<dbReference type="PANTHER" id="PTHR47959">
    <property type="entry name" value="ATP-DEPENDENT RNA HELICASE RHLE-RELATED"/>
    <property type="match status" value="1"/>
</dbReference>
<organism evidence="10 11">
    <name type="scientific">Brevundimonas lenta</name>
    <dbReference type="NCBI Taxonomy" id="424796"/>
    <lineage>
        <taxon>Bacteria</taxon>
        <taxon>Pseudomonadati</taxon>
        <taxon>Pseudomonadota</taxon>
        <taxon>Alphaproteobacteria</taxon>
        <taxon>Caulobacterales</taxon>
        <taxon>Caulobacteraceae</taxon>
        <taxon>Brevundimonas</taxon>
    </lineage>
</organism>
<feature type="region of interest" description="Disordered" evidence="7">
    <location>
        <begin position="527"/>
        <end position="699"/>
    </location>
</feature>
<dbReference type="GO" id="GO:0003676">
    <property type="term" value="F:nucleic acid binding"/>
    <property type="evidence" value="ECO:0007669"/>
    <property type="project" value="InterPro"/>
</dbReference>
<keyword evidence="1 6" id="KW-0547">Nucleotide-binding</keyword>
<dbReference type="CDD" id="cd00268">
    <property type="entry name" value="DEADc"/>
    <property type="match status" value="1"/>
</dbReference>
<gene>
    <name evidence="10" type="ORF">GGR12_001998</name>
</gene>
<dbReference type="InterPro" id="IPR001650">
    <property type="entry name" value="Helicase_C-like"/>
</dbReference>
<keyword evidence="11" id="KW-1185">Reference proteome</keyword>
<dbReference type="SMART" id="SM00487">
    <property type="entry name" value="DEXDc"/>
    <property type="match status" value="1"/>
</dbReference>
<dbReference type="SMART" id="SM00490">
    <property type="entry name" value="HELICc"/>
    <property type="match status" value="1"/>
</dbReference>
<dbReference type="InterPro" id="IPR050079">
    <property type="entry name" value="DEAD_box_RNA_helicase"/>
</dbReference>
<dbReference type="PROSITE" id="PS51194">
    <property type="entry name" value="HELICASE_CTER"/>
    <property type="match status" value="1"/>
</dbReference>
<dbReference type="GO" id="GO:0016787">
    <property type="term" value="F:hydrolase activity"/>
    <property type="evidence" value="ECO:0007669"/>
    <property type="project" value="UniProtKB-KW"/>
</dbReference>
<dbReference type="InterPro" id="IPR027417">
    <property type="entry name" value="P-loop_NTPase"/>
</dbReference>
<dbReference type="Pfam" id="PF03880">
    <property type="entry name" value="DbpA"/>
    <property type="match status" value="1"/>
</dbReference>
<dbReference type="GO" id="GO:0003724">
    <property type="term" value="F:RNA helicase activity"/>
    <property type="evidence" value="ECO:0007669"/>
    <property type="project" value="UniProtKB-EC"/>
</dbReference>
<evidence type="ECO:0000313" key="10">
    <source>
        <dbReference type="EMBL" id="MBB4083132.1"/>
    </source>
</evidence>
<feature type="domain" description="Helicase ATP-binding" evidence="8">
    <location>
        <begin position="29"/>
        <end position="205"/>
    </location>
</feature>
<accession>A0A7W6NQE5</accession>
<dbReference type="Pfam" id="PF00271">
    <property type="entry name" value="Helicase_C"/>
    <property type="match status" value="1"/>
</dbReference>
<dbReference type="InterPro" id="IPR012677">
    <property type="entry name" value="Nucleotide-bd_a/b_plait_sf"/>
</dbReference>
<protein>
    <submittedName>
        <fullName evidence="10">ATP-dependent RNA helicase DeaD</fullName>
        <ecNumber evidence="10">3.6.4.13</ecNumber>
    </submittedName>
</protein>
<evidence type="ECO:0000256" key="2">
    <source>
        <dbReference type="ARBA" id="ARBA00022801"/>
    </source>
</evidence>
<dbReference type="PANTHER" id="PTHR47959:SF1">
    <property type="entry name" value="ATP-DEPENDENT RNA HELICASE DBPA"/>
    <property type="match status" value="1"/>
</dbReference>
<dbReference type="RefSeq" id="WP_183204257.1">
    <property type="nucleotide sequence ID" value="NZ_BAAAER010000001.1"/>
</dbReference>
<dbReference type="CDD" id="cd18787">
    <property type="entry name" value="SF2_C_DEAD"/>
    <property type="match status" value="1"/>
</dbReference>
<evidence type="ECO:0000256" key="4">
    <source>
        <dbReference type="ARBA" id="ARBA00022840"/>
    </source>
</evidence>
<dbReference type="InterPro" id="IPR005580">
    <property type="entry name" value="DbpA/CsdA_RNA-bd_dom"/>
</dbReference>
<sequence length="699" mass="76391">MPFPASHPALDRALSERGYAEPTPVQAAVLEAEEGRDLLVSAQTGSGKTVAFGLALATTLLGDAERFADNGAPVALVIAPTRELALQVSKELEWLYANTGARIATCVGGMDPRAERRVLDRGAAIVVGTPGRLKDHIERDALDLSELKAVVLDEADEMLDMGFSEDLTFILDQAPAERRTLLFSATIARDIAELAKTYQRDAIRIDTTNKNVAHGDIEYRAIRVAPHEVEHGVVNILRYFESPGALVFANTRERVKHLTASLRERGFSVVGLSGELTQSLRSEALQALRDGHARVCVATDVAARGLDLPDLGLVIHAEIPVNKATLLHRSGRTGRAGKKGVSVLMVTHTRRRKVELMLQSAAIKAEWAGPPSADDIRAKDHERMLTDPILMAEADEESIAMGKELLARTSPEHVAAALIRLYREKLPPPEDVHDDERMKRAQASGVNERGQKDGPLTDFARGGEMTWFKVNIGREKNADPKWLLPLICRLGHVTKRDVGSIKIFDRETKFEITKDAEAKFRAALTQPNDDGVTIGDAVAPAAGEKSLRKWDKPGGGDRPDRGDKPFHKPRADGDAPRKPWKAREDRPQGDAPKKPWKPREDRAEGDSPKKPWTPRTDREAAPAAASGETGGKWVKRTKDGPTPEGKKPWVEKPRSDKKPWAPRAEGTAPAGDRPWTGKPKPGFKPKAGGKPFKGKTSRG</sequence>
<name>A0A7W6NQE5_9CAUL</name>
<dbReference type="InterPro" id="IPR014001">
    <property type="entry name" value="Helicase_ATP-bd"/>
</dbReference>
<keyword evidence="2 6" id="KW-0378">Hydrolase</keyword>